<dbReference type="GO" id="GO:0016616">
    <property type="term" value="F:oxidoreductase activity, acting on the CH-OH group of donors, NAD or NADP as acceptor"/>
    <property type="evidence" value="ECO:0007669"/>
    <property type="project" value="UniProtKB-ARBA"/>
</dbReference>
<comment type="caution">
    <text evidence="3">The sequence shown here is derived from an EMBL/GenBank/DDBJ whole genome shotgun (WGS) entry which is preliminary data.</text>
</comment>
<dbReference type="InterPro" id="IPR020471">
    <property type="entry name" value="AKR"/>
</dbReference>
<sequence>MSPEICTKTLKLNSGYEIPNVGFGTFRASEEDTYNSVLTALKNGYKHIDTAYVYRNESSVGKAIKDSGIPREQLFITTKLWNTDHRKASEALDASLKRLGLEYVDLYLMHWPVPFHPAKTEEEDQFFVVNKSTGEYDNDLEWDFIKTYELMQELVPTGKTKSIGVSNFSKKSLEKLLNSANLKIKPACNQHTHHWVLMIQT</sequence>
<dbReference type="EMBL" id="BSXN01002520">
    <property type="protein sequence ID" value="GME76839.1"/>
    <property type="molecule type" value="Genomic_DNA"/>
</dbReference>
<evidence type="ECO:0000313" key="4">
    <source>
        <dbReference type="Proteomes" id="UP001165120"/>
    </source>
</evidence>
<dbReference type="Proteomes" id="UP001165120">
    <property type="component" value="Unassembled WGS sequence"/>
</dbReference>
<dbReference type="InterPro" id="IPR036812">
    <property type="entry name" value="NAD(P)_OxRdtase_dom_sf"/>
</dbReference>
<dbReference type="PROSITE" id="PS00062">
    <property type="entry name" value="ALDOKETO_REDUCTASE_2"/>
    <property type="match status" value="1"/>
</dbReference>
<evidence type="ECO:0000313" key="3">
    <source>
        <dbReference type="EMBL" id="GME76839.1"/>
    </source>
</evidence>
<organism evidence="3 4">
    <name type="scientific">Candida boidinii</name>
    <name type="common">Yeast</name>
    <dbReference type="NCBI Taxonomy" id="5477"/>
    <lineage>
        <taxon>Eukaryota</taxon>
        <taxon>Fungi</taxon>
        <taxon>Dikarya</taxon>
        <taxon>Ascomycota</taxon>
        <taxon>Saccharomycotina</taxon>
        <taxon>Pichiomycetes</taxon>
        <taxon>Pichiales</taxon>
        <taxon>Pichiaceae</taxon>
        <taxon>Ogataea</taxon>
        <taxon>Ogataea/Candida clade</taxon>
    </lineage>
</organism>
<proteinExistence type="predicted"/>
<accession>A0A9W6T5K7</accession>
<reference evidence="3" key="1">
    <citation type="submission" date="2023-04" db="EMBL/GenBank/DDBJ databases">
        <title>Candida boidinii NBRC 10035.</title>
        <authorList>
            <person name="Ichikawa N."/>
            <person name="Sato H."/>
            <person name="Tonouchi N."/>
        </authorList>
    </citation>
    <scope>NUCLEOTIDE SEQUENCE</scope>
    <source>
        <strain evidence="3">NBRC 10035</strain>
    </source>
</reference>
<protein>
    <submittedName>
        <fullName evidence="3">Unnamed protein product</fullName>
    </submittedName>
</protein>
<dbReference type="InterPro" id="IPR023210">
    <property type="entry name" value="NADP_OxRdtase_dom"/>
</dbReference>
<dbReference type="SUPFAM" id="SSF51430">
    <property type="entry name" value="NAD(P)-linked oxidoreductase"/>
    <property type="match status" value="1"/>
</dbReference>
<keyword evidence="1" id="KW-0560">Oxidoreductase</keyword>
<dbReference type="Gene3D" id="3.20.20.100">
    <property type="entry name" value="NADP-dependent oxidoreductase domain"/>
    <property type="match status" value="1"/>
</dbReference>
<dbReference type="InterPro" id="IPR018170">
    <property type="entry name" value="Aldo/ket_reductase_CS"/>
</dbReference>
<dbReference type="AlphaFoldDB" id="A0A9W6T5K7"/>
<keyword evidence="4" id="KW-1185">Reference proteome</keyword>
<evidence type="ECO:0000259" key="2">
    <source>
        <dbReference type="Pfam" id="PF00248"/>
    </source>
</evidence>
<dbReference type="PRINTS" id="PR00069">
    <property type="entry name" value="ALDKETRDTASE"/>
</dbReference>
<name>A0A9W6T5K7_CANBO</name>
<dbReference type="Pfam" id="PF00248">
    <property type="entry name" value="Aldo_ket_red"/>
    <property type="match status" value="1"/>
</dbReference>
<gene>
    <name evidence="3" type="ORF">Cboi02_000533100</name>
</gene>
<feature type="domain" description="NADP-dependent oxidoreductase" evidence="2">
    <location>
        <begin position="22"/>
        <end position="196"/>
    </location>
</feature>
<evidence type="ECO:0000256" key="1">
    <source>
        <dbReference type="ARBA" id="ARBA00023002"/>
    </source>
</evidence>
<dbReference type="PANTHER" id="PTHR11732">
    <property type="entry name" value="ALDO/KETO REDUCTASE"/>
    <property type="match status" value="1"/>
</dbReference>